<dbReference type="EMBL" id="JABWDY010009390">
    <property type="protein sequence ID" value="KAF5201468.1"/>
    <property type="molecule type" value="Genomic_DNA"/>
</dbReference>
<keyword evidence="2" id="KW-1185">Reference proteome</keyword>
<sequence length="163" mass="18487">MQDKEKDSFLLHSTDDLDYSLSTNLRYFSDFKLGISIPARRQGSDLLNADGDKNIMIAAAVARSSIWNFSSSLSHVVLNGSLYHILNVKLYIHKRSGNWYLACRLFGSVTICISERVMPTESKVTPNEETPKIDLFEDDDEFEEFEVNEGAKSGEKTERLLDL</sequence>
<reference evidence="1 2" key="1">
    <citation type="submission" date="2020-06" db="EMBL/GenBank/DDBJ databases">
        <title>Transcriptomic and genomic resources for Thalictrum thalictroides and T. hernandezii: Facilitating candidate gene discovery in an emerging model plant lineage.</title>
        <authorList>
            <person name="Arias T."/>
            <person name="Riano-Pachon D.M."/>
            <person name="Di Stilio V.S."/>
        </authorList>
    </citation>
    <scope>NUCLEOTIDE SEQUENCE [LARGE SCALE GENOMIC DNA]</scope>
    <source>
        <strain evidence="2">cv. WT478/WT964</strain>
        <tissue evidence="1">Leaves</tissue>
    </source>
</reference>
<evidence type="ECO:0000313" key="1">
    <source>
        <dbReference type="EMBL" id="KAF5201468.1"/>
    </source>
</evidence>
<gene>
    <name evidence="1" type="ORF">FRX31_008946</name>
</gene>
<proteinExistence type="predicted"/>
<dbReference type="Proteomes" id="UP000554482">
    <property type="component" value="Unassembled WGS sequence"/>
</dbReference>
<comment type="caution">
    <text evidence="1">The sequence shown here is derived from an EMBL/GenBank/DDBJ whole genome shotgun (WGS) entry which is preliminary data.</text>
</comment>
<accession>A0A7J6WY17</accession>
<protein>
    <submittedName>
        <fullName evidence="1">Uncharacterized protein</fullName>
    </submittedName>
</protein>
<organism evidence="1 2">
    <name type="scientific">Thalictrum thalictroides</name>
    <name type="common">Rue-anemone</name>
    <name type="synonym">Anemone thalictroides</name>
    <dbReference type="NCBI Taxonomy" id="46969"/>
    <lineage>
        <taxon>Eukaryota</taxon>
        <taxon>Viridiplantae</taxon>
        <taxon>Streptophyta</taxon>
        <taxon>Embryophyta</taxon>
        <taxon>Tracheophyta</taxon>
        <taxon>Spermatophyta</taxon>
        <taxon>Magnoliopsida</taxon>
        <taxon>Ranunculales</taxon>
        <taxon>Ranunculaceae</taxon>
        <taxon>Thalictroideae</taxon>
        <taxon>Thalictrum</taxon>
    </lineage>
</organism>
<dbReference type="OrthoDB" id="1929779at2759"/>
<name>A0A7J6WY17_THATH</name>
<evidence type="ECO:0000313" key="2">
    <source>
        <dbReference type="Proteomes" id="UP000554482"/>
    </source>
</evidence>
<dbReference type="AlphaFoldDB" id="A0A7J6WY17"/>